<evidence type="ECO:0000313" key="2">
    <source>
        <dbReference type="Proteomes" id="UP001234297"/>
    </source>
</evidence>
<gene>
    <name evidence="1" type="ORF">MRB53_015410</name>
</gene>
<evidence type="ECO:0000313" key="1">
    <source>
        <dbReference type="EMBL" id="KAJ8619224.1"/>
    </source>
</evidence>
<dbReference type="Proteomes" id="UP001234297">
    <property type="component" value="Chromosome 4"/>
</dbReference>
<name>A0ACC2KDI3_PERAE</name>
<dbReference type="EMBL" id="CM056812">
    <property type="protein sequence ID" value="KAJ8619224.1"/>
    <property type="molecule type" value="Genomic_DNA"/>
</dbReference>
<proteinExistence type="predicted"/>
<accession>A0ACC2KDI3</accession>
<keyword evidence="2" id="KW-1185">Reference proteome</keyword>
<reference evidence="1 2" key="1">
    <citation type="journal article" date="2022" name="Hortic Res">
        <title>A haplotype resolved chromosomal level avocado genome allows analysis of novel avocado genes.</title>
        <authorList>
            <person name="Nath O."/>
            <person name="Fletcher S.J."/>
            <person name="Hayward A."/>
            <person name="Shaw L.M."/>
            <person name="Masouleh A.K."/>
            <person name="Furtado A."/>
            <person name="Henry R.J."/>
            <person name="Mitter N."/>
        </authorList>
    </citation>
    <scope>NUCLEOTIDE SEQUENCE [LARGE SCALE GENOMIC DNA]</scope>
    <source>
        <strain evidence="2">cv. Hass</strain>
    </source>
</reference>
<protein>
    <submittedName>
        <fullName evidence="1">Uncharacterized protein</fullName>
    </submittedName>
</protein>
<organism evidence="1 2">
    <name type="scientific">Persea americana</name>
    <name type="common">Avocado</name>
    <dbReference type="NCBI Taxonomy" id="3435"/>
    <lineage>
        <taxon>Eukaryota</taxon>
        <taxon>Viridiplantae</taxon>
        <taxon>Streptophyta</taxon>
        <taxon>Embryophyta</taxon>
        <taxon>Tracheophyta</taxon>
        <taxon>Spermatophyta</taxon>
        <taxon>Magnoliopsida</taxon>
        <taxon>Magnoliidae</taxon>
        <taxon>Laurales</taxon>
        <taxon>Lauraceae</taxon>
        <taxon>Persea</taxon>
    </lineage>
</organism>
<sequence>MATGDSSDGWRFWAVVVSFLSSTILFWDRIRKPRRACCCFFFFFSGGADLCPEPLSPTTCTNSDGQQQRWAAILGGSAASNEVGNCCSLVGSSVNVFC</sequence>
<comment type="caution">
    <text evidence="1">The sequence shown here is derived from an EMBL/GenBank/DDBJ whole genome shotgun (WGS) entry which is preliminary data.</text>
</comment>